<dbReference type="InterPro" id="IPR008869">
    <property type="entry name" value="MlaC/ttg2D"/>
</dbReference>
<dbReference type="Proteomes" id="UP000669605">
    <property type="component" value="Unassembled WGS sequence"/>
</dbReference>
<organism evidence="1 2">
    <name type="scientific">Tepidiphilus baoligensis</name>
    <dbReference type="NCBI Taxonomy" id="2698687"/>
    <lineage>
        <taxon>Bacteria</taxon>
        <taxon>Pseudomonadati</taxon>
        <taxon>Pseudomonadota</taxon>
        <taxon>Hydrogenophilia</taxon>
        <taxon>Hydrogenophilales</taxon>
        <taxon>Hydrogenophilaceae</taxon>
        <taxon>Tepidiphilus</taxon>
    </lineage>
</organism>
<evidence type="ECO:0000313" key="2">
    <source>
        <dbReference type="Proteomes" id="UP000669605"/>
    </source>
</evidence>
<sequence>MVWRWLGIVLLPMLIFGWGTAVRAEPKAPDVLVKEIADEVIERLKQKPIQSDEDMNEWLVYVEERVLPHFNFERMTMLAVGPAWRQATPEQRKRLTEEFKTLLVRTYASALREYRNEKLEFRPLRMAPGDKTVRVSSYFIRPGGEPISVDYMMELRGDSWKVFDVVVAGVSLVTSYRSTFGQEIQAKGIDGLIQMLAQKNARGETLPADAAAQG</sequence>
<keyword evidence="2" id="KW-1185">Reference proteome</keyword>
<dbReference type="PANTHER" id="PTHR36573:SF1">
    <property type="entry name" value="INTERMEMBRANE PHOSPHOLIPID TRANSPORT SYSTEM BINDING PROTEIN MLAC"/>
    <property type="match status" value="1"/>
</dbReference>
<comment type="caution">
    <text evidence="1">The sequence shown here is derived from an EMBL/GenBank/DDBJ whole genome shotgun (WGS) entry which is preliminary data.</text>
</comment>
<dbReference type="Gene3D" id="3.10.450.50">
    <property type="match status" value="1"/>
</dbReference>
<evidence type="ECO:0000313" key="1">
    <source>
        <dbReference type="EMBL" id="NMH15744.1"/>
    </source>
</evidence>
<proteinExistence type="predicted"/>
<evidence type="ECO:0008006" key="3">
    <source>
        <dbReference type="Google" id="ProtNLM"/>
    </source>
</evidence>
<gene>
    <name evidence="1" type="ORF">GV368_01185</name>
</gene>
<reference evidence="1 2" key="1">
    <citation type="journal article" date="2020" name="Curr. Microbiol.">
        <title>Tepidiphilus baoligensis sp. nov., a Novel Bacterium of the Family Hydrogenophilaceae Isolated from an Oil Reservoir.</title>
        <authorList>
            <person name="Zhang X."/>
            <person name="Wang G."/>
            <person name="Ma X."/>
            <person name="Yu J."/>
            <person name="You J."/>
            <person name="Xue Y."/>
            <person name="Ma Y."/>
        </authorList>
    </citation>
    <scope>NUCLEOTIDE SEQUENCE [LARGE SCALE GENOMIC DNA]</scope>
    <source>
        <strain evidence="1 2">B18-69</strain>
    </source>
</reference>
<protein>
    <recommendedName>
        <fullName evidence="3">Phospholipid transport system substrate-binding protein</fullName>
    </recommendedName>
</protein>
<dbReference type="Gene3D" id="1.10.10.640">
    <property type="entry name" value="phospholipid-binding protein"/>
    <property type="match status" value="1"/>
</dbReference>
<dbReference type="PIRSF" id="PIRSF004649">
    <property type="entry name" value="MlaC"/>
    <property type="match status" value="1"/>
</dbReference>
<dbReference type="EMBL" id="JAAAUB010000001">
    <property type="protein sequence ID" value="NMH15744.1"/>
    <property type="molecule type" value="Genomic_DNA"/>
</dbReference>
<dbReference type="Pfam" id="PF05494">
    <property type="entry name" value="MlaC"/>
    <property type="match status" value="1"/>
</dbReference>
<name>A0ABX1QKM9_9PROT</name>
<accession>A0ABX1QKM9</accession>
<dbReference type="PANTHER" id="PTHR36573">
    <property type="entry name" value="INTERMEMBRANE PHOSPHOLIPID TRANSPORT SYSTEM BINDING PROTEIN MLAC"/>
    <property type="match status" value="1"/>
</dbReference>